<gene>
    <name evidence="1" type="ORF">MNBD_ALPHA11-1937</name>
</gene>
<name>A0A3B0U090_9ZZZZ</name>
<protein>
    <submittedName>
        <fullName evidence="1">Uncharacterized protein</fullName>
    </submittedName>
</protein>
<sequence length="56" mass="6253">MGTGEKPPETAWFSRFFNAFTNKIGGALSGSKYSMHLMQIAVQLGDRHDFTAIYLI</sequence>
<proteinExistence type="predicted"/>
<accession>A0A3B0U090</accession>
<organism evidence="1">
    <name type="scientific">hydrothermal vent metagenome</name>
    <dbReference type="NCBI Taxonomy" id="652676"/>
    <lineage>
        <taxon>unclassified sequences</taxon>
        <taxon>metagenomes</taxon>
        <taxon>ecological metagenomes</taxon>
    </lineage>
</organism>
<evidence type="ECO:0000313" key="1">
    <source>
        <dbReference type="EMBL" id="VAW24275.1"/>
    </source>
</evidence>
<dbReference type="EMBL" id="UOEQ01000520">
    <property type="protein sequence ID" value="VAW24275.1"/>
    <property type="molecule type" value="Genomic_DNA"/>
</dbReference>
<dbReference type="AlphaFoldDB" id="A0A3B0U090"/>
<reference evidence="1" key="1">
    <citation type="submission" date="2018-06" db="EMBL/GenBank/DDBJ databases">
        <authorList>
            <person name="Zhirakovskaya E."/>
        </authorList>
    </citation>
    <scope>NUCLEOTIDE SEQUENCE</scope>
</reference>